<name>A0A844P028_ALIFS</name>
<dbReference type="AlphaFoldDB" id="A0A844P028"/>
<feature type="compositionally biased region" description="Basic and acidic residues" evidence="1">
    <location>
        <begin position="11"/>
        <end position="30"/>
    </location>
</feature>
<feature type="compositionally biased region" description="Polar residues" evidence="1">
    <location>
        <begin position="1"/>
        <end position="10"/>
    </location>
</feature>
<dbReference type="EMBL" id="WOBN01000010">
    <property type="protein sequence ID" value="MUK48758.1"/>
    <property type="molecule type" value="Genomic_DNA"/>
</dbReference>
<evidence type="ECO:0000313" key="3">
    <source>
        <dbReference type="Proteomes" id="UP000448038"/>
    </source>
</evidence>
<reference evidence="2 3" key="1">
    <citation type="submission" date="2019-11" db="EMBL/GenBank/DDBJ databases">
        <title>Using colonization assays and comparative genomics to discover symbiosis behaviors and factors in Vibrio fischeri.</title>
        <authorList>
            <person name="Bongrand C."/>
            <person name="Moriano-Gutierrez S."/>
            <person name="Arevalo P."/>
            <person name="Mcfall-Ngai M."/>
            <person name="Visick K."/>
            <person name="Polz M.F."/>
            <person name="Ruby E.G."/>
        </authorList>
    </citation>
    <scope>NUCLEOTIDE SEQUENCE [LARGE SCALE GENOMIC DNA]</scope>
    <source>
        <strain evidence="3">emors.4.1</strain>
    </source>
</reference>
<proteinExistence type="predicted"/>
<evidence type="ECO:0000313" key="2">
    <source>
        <dbReference type="EMBL" id="MUK48758.1"/>
    </source>
</evidence>
<gene>
    <name evidence="2" type="ORF">GNP88_06140</name>
</gene>
<organism evidence="2 3">
    <name type="scientific">Aliivibrio fischeri</name>
    <name type="common">Vibrio fischeri</name>
    <dbReference type="NCBI Taxonomy" id="668"/>
    <lineage>
        <taxon>Bacteria</taxon>
        <taxon>Pseudomonadati</taxon>
        <taxon>Pseudomonadota</taxon>
        <taxon>Gammaproteobacteria</taxon>
        <taxon>Vibrionales</taxon>
        <taxon>Vibrionaceae</taxon>
        <taxon>Aliivibrio</taxon>
    </lineage>
</organism>
<sequence length="243" mass="28441">MRKHSTSNSYQREKQETTKERADRQRQVRRAELTVLASDEQRWARNRERVIREREAAQEKLIEKNKPYQMYMQQHKLRFDAMKNADFIEHISEYHAPGTISMTHGNNCFIQAFTSDEWICINNFRKDEDCGYYMSDVFVEQYRRIATRDGFLGELPSKIKRINICNSETQKNLLDSQGMPESERLVSFLTKTQNGKSTVRICKAFGLSPKGLSIGNDEDGFNVIISVEQKSAYPPYKNQELSF</sequence>
<accession>A0A844P028</accession>
<feature type="region of interest" description="Disordered" evidence="1">
    <location>
        <begin position="1"/>
        <end position="30"/>
    </location>
</feature>
<dbReference type="Proteomes" id="UP000448038">
    <property type="component" value="Unassembled WGS sequence"/>
</dbReference>
<comment type="caution">
    <text evidence="2">The sequence shown here is derived from an EMBL/GenBank/DDBJ whole genome shotgun (WGS) entry which is preliminary data.</text>
</comment>
<dbReference type="RefSeq" id="WP_155655500.1">
    <property type="nucleotide sequence ID" value="NZ_WOBN01000010.1"/>
</dbReference>
<protein>
    <submittedName>
        <fullName evidence="2">Uncharacterized protein</fullName>
    </submittedName>
</protein>
<evidence type="ECO:0000256" key="1">
    <source>
        <dbReference type="SAM" id="MobiDB-lite"/>
    </source>
</evidence>